<dbReference type="RefSeq" id="WP_203806463.1">
    <property type="nucleotide sequence ID" value="NZ_BAAAQE010000046.1"/>
</dbReference>
<keyword evidence="3" id="KW-1185">Reference proteome</keyword>
<comment type="caution">
    <text evidence="2">The sequence shown here is derived from an EMBL/GenBank/DDBJ whole genome shotgun (WGS) entry which is preliminary data.</text>
</comment>
<dbReference type="Pfam" id="PF13476">
    <property type="entry name" value="AAA_23"/>
    <property type="match status" value="1"/>
</dbReference>
<reference evidence="2 3" key="1">
    <citation type="submission" date="2021-01" db="EMBL/GenBank/DDBJ databases">
        <title>Whole genome shotgun sequence of Actinoplanes couchii NBRC 106145.</title>
        <authorList>
            <person name="Komaki H."/>
            <person name="Tamura T."/>
        </authorList>
    </citation>
    <scope>NUCLEOTIDE SEQUENCE [LARGE SCALE GENOMIC DNA]</scope>
    <source>
        <strain evidence="2 3">NBRC 106145</strain>
    </source>
</reference>
<feature type="domain" description="Rad50/SbcC-type AAA" evidence="1">
    <location>
        <begin position="5"/>
        <end position="59"/>
    </location>
</feature>
<dbReference type="Gene3D" id="3.40.50.300">
    <property type="entry name" value="P-loop containing nucleotide triphosphate hydrolases"/>
    <property type="match status" value="1"/>
</dbReference>
<evidence type="ECO:0000313" key="3">
    <source>
        <dbReference type="Proteomes" id="UP000612282"/>
    </source>
</evidence>
<proteinExistence type="predicted"/>
<dbReference type="EMBL" id="BOMG01000103">
    <property type="protein sequence ID" value="GID59922.1"/>
    <property type="molecule type" value="Genomic_DNA"/>
</dbReference>
<organism evidence="2 3">
    <name type="scientific">Actinoplanes couchii</name>
    <dbReference type="NCBI Taxonomy" id="403638"/>
    <lineage>
        <taxon>Bacteria</taxon>
        <taxon>Bacillati</taxon>
        <taxon>Actinomycetota</taxon>
        <taxon>Actinomycetes</taxon>
        <taxon>Micromonosporales</taxon>
        <taxon>Micromonosporaceae</taxon>
        <taxon>Actinoplanes</taxon>
    </lineage>
</organism>
<evidence type="ECO:0000259" key="1">
    <source>
        <dbReference type="Pfam" id="PF13476"/>
    </source>
</evidence>
<dbReference type="InterPro" id="IPR038729">
    <property type="entry name" value="Rad50/SbcC_AAA"/>
</dbReference>
<accession>A0ABQ3XN30</accession>
<dbReference type="Proteomes" id="UP000612282">
    <property type="component" value="Unassembled WGS sequence"/>
</dbReference>
<name>A0ABQ3XN30_9ACTN</name>
<evidence type="ECO:0000313" key="2">
    <source>
        <dbReference type="EMBL" id="GID59922.1"/>
    </source>
</evidence>
<sequence length="109" mass="11406">MYVKEIRLENVRGFHGARNVSLDLTRPDGSFAGWTVLAGRNGSGKTSLLRAVALAIGGPGVARNLVSDFASWVSVGKMGQSLRCSSATTRMSTASELADVHLTGLSGRA</sequence>
<protein>
    <recommendedName>
        <fullName evidence="1">Rad50/SbcC-type AAA domain-containing protein</fullName>
    </recommendedName>
</protein>
<gene>
    <name evidence="2" type="ORF">Aco03nite_083260</name>
</gene>
<dbReference type="SUPFAM" id="SSF52540">
    <property type="entry name" value="P-loop containing nucleoside triphosphate hydrolases"/>
    <property type="match status" value="1"/>
</dbReference>
<dbReference type="InterPro" id="IPR027417">
    <property type="entry name" value="P-loop_NTPase"/>
</dbReference>